<evidence type="ECO:0000256" key="2">
    <source>
        <dbReference type="ARBA" id="ARBA00022692"/>
    </source>
</evidence>
<reference evidence="12" key="1">
    <citation type="submission" date="2013-04" db="EMBL/GenBank/DDBJ databases">
        <title>The Genome Sequence of Fonticula alba ATCC 38817.</title>
        <authorList>
            <consortium name="The Broad Institute Genomics Platform"/>
            <person name="Russ C."/>
            <person name="Cuomo C."/>
            <person name="Burger G."/>
            <person name="Gray M.W."/>
            <person name="Holland P.W.H."/>
            <person name="King N."/>
            <person name="Lang F.B.F."/>
            <person name="Roger A.J."/>
            <person name="Ruiz-Trillo I."/>
            <person name="Brown M."/>
            <person name="Walker B."/>
            <person name="Young S."/>
            <person name="Zeng Q."/>
            <person name="Gargeya S."/>
            <person name="Fitzgerald M."/>
            <person name="Haas B."/>
            <person name="Abouelleil A."/>
            <person name="Allen A.W."/>
            <person name="Alvarado L."/>
            <person name="Arachchi H.M."/>
            <person name="Berlin A.M."/>
            <person name="Chapman S.B."/>
            <person name="Gainer-Dewar J."/>
            <person name="Goldberg J."/>
            <person name="Griggs A."/>
            <person name="Gujja S."/>
            <person name="Hansen M."/>
            <person name="Howarth C."/>
            <person name="Imamovic A."/>
            <person name="Ireland A."/>
            <person name="Larimer J."/>
            <person name="McCowan C."/>
            <person name="Murphy C."/>
            <person name="Pearson M."/>
            <person name="Poon T.W."/>
            <person name="Priest M."/>
            <person name="Roberts A."/>
            <person name="Saif S."/>
            <person name="Shea T."/>
            <person name="Sisk P."/>
            <person name="Sykes S."/>
            <person name="Wortman J."/>
            <person name="Nusbaum C."/>
            <person name="Birren B."/>
        </authorList>
    </citation>
    <scope>NUCLEOTIDE SEQUENCE [LARGE SCALE GENOMIC DNA]</scope>
    <source>
        <strain evidence="12">ATCC 38817</strain>
    </source>
</reference>
<keyword evidence="4 8" id="KW-0863">Zinc-finger</keyword>
<dbReference type="Gene3D" id="3.50.30.30">
    <property type="match status" value="1"/>
</dbReference>
<protein>
    <recommendedName>
        <fullName evidence="11">RING-type domain-containing protein</fullName>
    </recommendedName>
</protein>
<dbReference type="FunFam" id="3.30.40.10:FF:000388">
    <property type="entry name" value="Putative RING zinc finger domain superfamily protein"/>
    <property type="match status" value="1"/>
</dbReference>
<keyword evidence="13" id="KW-1185">Reference proteome</keyword>
<proteinExistence type="predicted"/>
<dbReference type="InterPro" id="IPR051653">
    <property type="entry name" value="E3_ligase_sorting_rcpt"/>
</dbReference>
<dbReference type="Gene3D" id="3.30.40.10">
    <property type="entry name" value="Zinc/RING finger domain, C3HC4 (zinc finger)"/>
    <property type="match status" value="1"/>
</dbReference>
<dbReference type="Pfam" id="PF02225">
    <property type="entry name" value="PA"/>
    <property type="match status" value="1"/>
</dbReference>
<evidence type="ECO:0000256" key="3">
    <source>
        <dbReference type="ARBA" id="ARBA00022723"/>
    </source>
</evidence>
<evidence type="ECO:0000256" key="7">
    <source>
        <dbReference type="ARBA" id="ARBA00023136"/>
    </source>
</evidence>
<dbReference type="InterPro" id="IPR003137">
    <property type="entry name" value="PA_domain"/>
</dbReference>
<dbReference type="OrthoDB" id="8062037at2759"/>
<organism evidence="12">
    <name type="scientific">Fonticula alba</name>
    <name type="common">Slime mold</name>
    <dbReference type="NCBI Taxonomy" id="691883"/>
    <lineage>
        <taxon>Eukaryota</taxon>
        <taxon>Rotosphaerida</taxon>
        <taxon>Fonticulaceae</taxon>
        <taxon>Fonticula</taxon>
    </lineage>
</organism>
<evidence type="ECO:0000256" key="8">
    <source>
        <dbReference type="PROSITE-ProRule" id="PRU00175"/>
    </source>
</evidence>
<evidence type="ECO:0000256" key="6">
    <source>
        <dbReference type="ARBA" id="ARBA00022989"/>
    </source>
</evidence>
<dbReference type="GO" id="GO:0008270">
    <property type="term" value="F:zinc ion binding"/>
    <property type="evidence" value="ECO:0007669"/>
    <property type="project" value="UniProtKB-KW"/>
</dbReference>
<accession>A0A058ZG95</accession>
<evidence type="ECO:0000313" key="12">
    <source>
        <dbReference type="EMBL" id="KCV72487.1"/>
    </source>
</evidence>
<evidence type="ECO:0000256" key="4">
    <source>
        <dbReference type="ARBA" id="ARBA00022771"/>
    </source>
</evidence>
<evidence type="ECO:0000256" key="10">
    <source>
        <dbReference type="SAM" id="Phobius"/>
    </source>
</evidence>
<dbReference type="AlphaFoldDB" id="A0A058ZG95"/>
<evidence type="ECO:0000256" key="9">
    <source>
        <dbReference type="SAM" id="MobiDB-lite"/>
    </source>
</evidence>
<dbReference type="GO" id="GO:0016020">
    <property type="term" value="C:membrane"/>
    <property type="evidence" value="ECO:0007669"/>
    <property type="project" value="UniProtKB-SubCell"/>
</dbReference>
<comment type="subcellular location">
    <subcellularLocation>
        <location evidence="1">Membrane</location>
        <topology evidence="1">Single-pass membrane protein</topology>
    </subcellularLocation>
</comment>
<feature type="region of interest" description="Disordered" evidence="9">
    <location>
        <begin position="233"/>
        <end position="282"/>
    </location>
</feature>
<keyword evidence="2 10" id="KW-0812">Transmembrane</keyword>
<dbReference type="OMA" id="HRSCIDK"/>
<dbReference type="GeneID" id="20524807"/>
<evidence type="ECO:0000256" key="1">
    <source>
        <dbReference type="ARBA" id="ARBA00004167"/>
    </source>
</evidence>
<dbReference type="RefSeq" id="XP_009492188.1">
    <property type="nucleotide sequence ID" value="XM_009493913.1"/>
</dbReference>
<dbReference type="STRING" id="691883.A0A058ZG95"/>
<dbReference type="InterPro" id="IPR001841">
    <property type="entry name" value="Znf_RING"/>
</dbReference>
<dbReference type="SMART" id="SM00184">
    <property type="entry name" value="RING"/>
    <property type="match status" value="1"/>
</dbReference>
<keyword evidence="7 10" id="KW-0472">Membrane</keyword>
<feature type="domain" description="RING-type" evidence="11">
    <location>
        <begin position="150"/>
        <end position="192"/>
    </location>
</feature>
<keyword evidence="6 10" id="KW-1133">Transmembrane helix</keyword>
<keyword evidence="3" id="KW-0479">Metal-binding</keyword>
<gene>
    <name evidence="12" type="ORF">H696_00082</name>
</gene>
<sequence length="282" mass="30297">MVKRGKCDFATKVRNMRDSKASGVIVGNHDDSLFTMSAEGDTSDINIPATLVMASSYNMLLISGTPDGSPIAFHTDVLLTSDVYLTLPLMNVLVLTLFAPALVVLFLYVLYRMRSRQQKKKEVAPVAVINKLPVQIYSSAEADSAEPTPCSICLDDFVDGDQLRVLPCKHIFHIDCVDPWLTTRKRLCPLCKADCTDEVSITGGPGGESQAGGFYGSTGDGYSSANAFGEIDPESAAGGTGSSINYHYTTGDYSPDPVQVYPESVSESESESNPLITQEASL</sequence>
<evidence type="ECO:0000256" key="5">
    <source>
        <dbReference type="ARBA" id="ARBA00022833"/>
    </source>
</evidence>
<feature type="compositionally biased region" description="Polar residues" evidence="9">
    <location>
        <begin position="242"/>
        <end position="252"/>
    </location>
</feature>
<feature type="compositionally biased region" description="Polar residues" evidence="9">
    <location>
        <begin position="273"/>
        <end position="282"/>
    </location>
</feature>
<evidence type="ECO:0000313" key="13">
    <source>
        <dbReference type="Proteomes" id="UP000030693"/>
    </source>
</evidence>
<dbReference type="PANTHER" id="PTHR47168">
    <property type="entry name" value="RING ZINC FINGER DOMAIN SUPERFAMILY PROTEIN-RELATED"/>
    <property type="match status" value="1"/>
</dbReference>
<name>A0A058ZG95_FONAL</name>
<dbReference type="Proteomes" id="UP000030693">
    <property type="component" value="Unassembled WGS sequence"/>
</dbReference>
<dbReference type="EMBL" id="KB932201">
    <property type="protein sequence ID" value="KCV72487.1"/>
    <property type="molecule type" value="Genomic_DNA"/>
</dbReference>
<dbReference type="InterPro" id="IPR013083">
    <property type="entry name" value="Znf_RING/FYVE/PHD"/>
</dbReference>
<dbReference type="PROSITE" id="PS50089">
    <property type="entry name" value="ZF_RING_2"/>
    <property type="match status" value="1"/>
</dbReference>
<dbReference type="eggNOG" id="KOG4628">
    <property type="taxonomic scope" value="Eukaryota"/>
</dbReference>
<dbReference type="PANTHER" id="PTHR47168:SF1">
    <property type="entry name" value="OS02G0798600 PROTEIN"/>
    <property type="match status" value="1"/>
</dbReference>
<dbReference type="Pfam" id="PF13639">
    <property type="entry name" value="zf-RING_2"/>
    <property type="match status" value="1"/>
</dbReference>
<dbReference type="SUPFAM" id="SSF57850">
    <property type="entry name" value="RING/U-box"/>
    <property type="match status" value="1"/>
</dbReference>
<feature type="transmembrane region" description="Helical" evidence="10">
    <location>
        <begin position="89"/>
        <end position="111"/>
    </location>
</feature>
<keyword evidence="5" id="KW-0862">Zinc</keyword>
<evidence type="ECO:0000259" key="11">
    <source>
        <dbReference type="PROSITE" id="PS50089"/>
    </source>
</evidence>